<organism evidence="1 2">
    <name type="scientific">Acyrthosiphon pisum</name>
    <name type="common">Pea aphid</name>
    <dbReference type="NCBI Taxonomy" id="7029"/>
    <lineage>
        <taxon>Eukaryota</taxon>
        <taxon>Metazoa</taxon>
        <taxon>Ecdysozoa</taxon>
        <taxon>Arthropoda</taxon>
        <taxon>Hexapoda</taxon>
        <taxon>Insecta</taxon>
        <taxon>Pterygota</taxon>
        <taxon>Neoptera</taxon>
        <taxon>Paraneoptera</taxon>
        <taxon>Hemiptera</taxon>
        <taxon>Sternorrhyncha</taxon>
        <taxon>Aphidomorpha</taxon>
        <taxon>Aphidoidea</taxon>
        <taxon>Aphididae</taxon>
        <taxon>Macrosiphini</taxon>
        <taxon>Acyrthosiphon</taxon>
    </lineage>
</organism>
<dbReference type="OrthoDB" id="6589387at2759"/>
<reference evidence="1" key="2">
    <citation type="submission" date="2022-06" db="UniProtKB">
        <authorList>
            <consortium name="EnsemblMetazoa"/>
        </authorList>
    </citation>
    <scope>IDENTIFICATION</scope>
</reference>
<dbReference type="GeneID" id="107885152"/>
<dbReference type="AlphaFoldDB" id="A0A8R2NSH6"/>
<keyword evidence="2" id="KW-1185">Reference proteome</keyword>
<dbReference type="KEGG" id="api:107885152"/>
<protein>
    <submittedName>
        <fullName evidence="1">Uncharacterized protein</fullName>
    </submittedName>
</protein>
<dbReference type="RefSeq" id="XP_029346955.1">
    <property type="nucleotide sequence ID" value="XM_029491095.1"/>
</dbReference>
<proteinExistence type="predicted"/>
<dbReference type="EnsemblMetazoa" id="XM_029491095.1">
    <property type="protein sequence ID" value="XP_029346955.1"/>
    <property type="gene ID" value="LOC107885152"/>
</dbReference>
<evidence type="ECO:0000313" key="2">
    <source>
        <dbReference type="Proteomes" id="UP000007819"/>
    </source>
</evidence>
<evidence type="ECO:0000313" key="1">
    <source>
        <dbReference type="EnsemblMetazoa" id="XP_029346955.1"/>
    </source>
</evidence>
<accession>A0A8R2NSH6</accession>
<reference evidence="2" key="1">
    <citation type="submission" date="2010-06" db="EMBL/GenBank/DDBJ databases">
        <authorList>
            <person name="Jiang H."/>
            <person name="Abraham K."/>
            <person name="Ali S."/>
            <person name="Alsbrooks S.L."/>
            <person name="Anim B.N."/>
            <person name="Anosike U.S."/>
            <person name="Attaway T."/>
            <person name="Bandaranaike D.P."/>
            <person name="Battles P.K."/>
            <person name="Bell S.N."/>
            <person name="Bell A.V."/>
            <person name="Beltran B."/>
            <person name="Bickham C."/>
            <person name="Bustamante Y."/>
            <person name="Caleb T."/>
            <person name="Canada A."/>
            <person name="Cardenas V."/>
            <person name="Carter K."/>
            <person name="Chacko J."/>
            <person name="Chandrabose M.N."/>
            <person name="Chavez D."/>
            <person name="Chavez A."/>
            <person name="Chen L."/>
            <person name="Chu H.-S."/>
            <person name="Claassen K.J."/>
            <person name="Cockrell R."/>
            <person name="Collins M."/>
            <person name="Cooper J.A."/>
            <person name="Cree A."/>
            <person name="Curry S.M."/>
            <person name="Da Y."/>
            <person name="Dao M.D."/>
            <person name="Das B."/>
            <person name="Davila M.-L."/>
            <person name="Davy-Carroll L."/>
            <person name="Denson S."/>
            <person name="Dinh H."/>
            <person name="Ebong V.E."/>
            <person name="Edwards J.R."/>
            <person name="Egan A."/>
            <person name="El-Daye J."/>
            <person name="Escobedo L."/>
            <person name="Fernandez S."/>
            <person name="Fernando P.R."/>
            <person name="Flagg N."/>
            <person name="Forbes L.D."/>
            <person name="Fowler R.G."/>
            <person name="Fu Q."/>
            <person name="Gabisi R.A."/>
            <person name="Ganer J."/>
            <person name="Garbino Pronczuk A."/>
            <person name="Garcia R.M."/>
            <person name="Garner T."/>
            <person name="Garrett T.E."/>
            <person name="Gonzalez D.A."/>
            <person name="Hamid H."/>
            <person name="Hawkins E.S."/>
            <person name="Hirani K."/>
            <person name="Hogues M.E."/>
            <person name="Hollins B."/>
            <person name="Hsiao C.-H."/>
            <person name="Jabil R."/>
            <person name="James M.L."/>
            <person name="Jhangiani S.N."/>
            <person name="Johnson B."/>
            <person name="Johnson Q."/>
            <person name="Joshi V."/>
            <person name="Kalu J.B."/>
            <person name="Kam C."/>
            <person name="Kashfia A."/>
            <person name="Keebler J."/>
            <person name="Kisamo H."/>
            <person name="Kovar C.L."/>
            <person name="Lago L.A."/>
            <person name="Lai C.-Y."/>
            <person name="Laidlaw J."/>
            <person name="Lara F."/>
            <person name="Le T.-K."/>
            <person name="Lee S.L."/>
            <person name="Legall F.H."/>
            <person name="Lemon S.J."/>
            <person name="Lewis L.R."/>
            <person name="Li B."/>
            <person name="Liu Y."/>
            <person name="Liu Y.-S."/>
            <person name="Lopez J."/>
            <person name="Lozado R.J."/>
            <person name="Lu J."/>
            <person name="Madu R.C."/>
            <person name="Maheshwari M."/>
            <person name="Maheshwari R."/>
            <person name="Malloy K."/>
            <person name="Martinez E."/>
            <person name="Mathew T."/>
            <person name="Mercado I.C."/>
            <person name="Mercado C."/>
            <person name="Meyer B."/>
            <person name="Montgomery K."/>
            <person name="Morgan M.B."/>
            <person name="Munidasa M."/>
            <person name="Nazareth L.V."/>
            <person name="Nelson J."/>
            <person name="Ng B.M."/>
            <person name="Nguyen N.B."/>
            <person name="Nguyen P.Q."/>
            <person name="Nguyen T."/>
            <person name="Obregon M."/>
            <person name="Okwuonu G.O."/>
            <person name="Onwere C.G."/>
            <person name="Orozco G."/>
            <person name="Parra A."/>
            <person name="Patel S."/>
            <person name="Patil S."/>
            <person name="Perez A."/>
            <person name="Perez Y."/>
            <person name="Pham C."/>
            <person name="Primus E.L."/>
            <person name="Pu L.-L."/>
            <person name="Puazo M."/>
            <person name="Qin X."/>
            <person name="Quiroz J.B."/>
            <person name="Reese J."/>
            <person name="Richards S."/>
            <person name="Rives C.M."/>
            <person name="Robberts R."/>
            <person name="Ruiz S.J."/>
            <person name="Ruiz M.J."/>
            <person name="Santibanez J."/>
            <person name="Schneider B.W."/>
            <person name="Sisson I."/>
            <person name="Smith M."/>
            <person name="Sodergren E."/>
            <person name="Song X.-Z."/>
            <person name="Song B.B."/>
            <person name="Summersgill H."/>
            <person name="Thelus R."/>
            <person name="Thornton R.D."/>
            <person name="Trejos Z.Y."/>
            <person name="Usmani K."/>
            <person name="Vattathil S."/>
            <person name="Villasana D."/>
            <person name="Walker D.L."/>
            <person name="Wang S."/>
            <person name="Wang K."/>
            <person name="White C.S."/>
            <person name="Williams A.C."/>
            <person name="Williamson J."/>
            <person name="Wilson K."/>
            <person name="Woghiren I.O."/>
            <person name="Woodworth J.R."/>
            <person name="Worley K.C."/>
            <person name="Wright R.A."/>
            <person name="Wu W."/>
            <person name="Young L."/>
            <person name="Zhang L."/>
            <person name="Zhang J."/>
            <person name="Zhu Y."/>
            <person name="Muzny D.M."/>
            <person name="Weinstock G."/>
            <person name="Gibbs R.A."/>
        </authorList>
    </citation>
    <scope>NUCLEOTIDE SEQUENCE [LARGE SCALE GENOMIC DNA]</scope>
    <source>
        <strain evidence="2">LSR1</strain>
    </source>
</reference>
<sequence length="152" mass="17815">MSTHGNLTGNFSIDQYKDNQFINGNITIHSKLIIDKVIVVIYRCDSDGINCEYFQTWSLTDICPKLKDKNQIWSRWYGSFDPPMVCPLDKVNYRLVNGTYDIDQGVRWYSDIANYQWKVTQKLFAGDVYIGSYVFQISIFSYRKKLKPLLKL</sequence>
<name>A0A8R2NSH6_ACYPI</name>
<dbReference type="Proteomes" id="UP000007819">
    <property type="component" value="Chromosome A3"/>
</dbReference>